<dbReference type="Proteomes" id="UP001215549">
    <property type="component" value="Plasmid p242883"/>
</dbReference>
<reference evidence="5 6" key="1">
    <citation type="submission" date="2021-01" db="EMBL/GenBank/DDBJ databases">
        <title>Biogeographic distribution of Paracoccus.</title>
        <authorList>
            <person name="Hollensteiner J."/>
            <person name="Leineberger J."/>
            <person name="Brinkhoff T."/>
            <person name="Daniel R."/>
        </authorList>
    </citation>
    <scope>NUCLEOTIDE SEQUENCE [LARGE SCALE GENOMIC DNA]</scope>
    <source>
        <strain evidence="5 6">DSM 18447</strain>
        <plasmid evidence="5 6">p242883</plasmid>
    </source>
</reference>
<protein>
    <submittedName>
        <fullName evidence="5">Autoinducer binding domain-containing protein</fullName>
    </submittedName>
</protein>
<evidence type="ECO:0000313" key="6">
    <source>
        <dbReference type="Proteomes" id="UP001215549"/>
    </source>
</evidence>
<keyword evidence="1" id="KW-0805">Transcription regulation</keyword>
<dbReference type="InterPro" id="IPR016032">
    <property type="entry name" value="Sig_transdc_resp-reg_C-effctor"/>
</dbReference>
<feature type="domain" description="HTH luxR-type" evidence="4">
    <location>
        <begin position="63"/>
        <end position="128"/>
    </location>
</feature>
<dbReference type="PANTHER" id="PTHR44688">
    <property type="entry name" value="DNA-BINDING TRANSCRIPTIONAL ACTIVATOR DEVR_DOSR"/>
    <property type="match status" value="1"/>
</dbReference>
<dbReference type="Gene3D" id="1.10.10.10">
    <property type="entry name" value="Winged helix-like DNA-binding domain superfamily/Winged helix DNA-binding domain"/>
    <property type="match status" value="1"/>
</dbReference>
<accession>A0ABY7SEZ7</accession>
<evidence type="ECO:0000256" key="2">
    <source>
        <dbReference type="ARBA" id="ARBA00023125"/>
    </source>
</evidence>
<keyword evidence="2" id="KW-0238">DNA-binding</keyword>
<dbReference type="SUPFAM" id="SSF46894">
    <property type="entry name" value="C-terminal effector domain of the bipartite response regulators"/>
    <property type="match status" value="1"/>
</dbReference>
<organism evidence="5 6">
    <name type="scientific">Paracoccus saliphilus</name>
    <dbReference type="NCBI Taxonomy" id="405559"/>
    <lineage>
        <taxon>Bacteria</taxon>
        <taxon>Pseudomonadati</taxon>
        <taxon>Pseudomonadota</taxon>
        <taxon>Alphaproteobacteria</taxon>
        <taxon>Rhodobacterales</taxon>
        <taxon>Paracoccaceae</taxon>
        <taxon>Paracoccus</taxon>
    </lineage>
</organism>
<dbReference type="PROSITE" id="PS50043">
    <property type="entry name" value="HTH_LUXR_2"/>
    <property type="match status" value="1"/>
</dbReference>
<dbReference type="SMART" id="SM00421">
    <property type="entry name" value="HTH_LUXR"/>
    <property type="match status" value="1"/>
</dbReference>
<dbReference type="EMBL" id="CP067141">
    <property type="protein sequence ID" value="WCR05508.1"/>
    <property type="molecule type" value="Genomic_DNA"/>
</dbReference>
<dbReference type="InterPro" id="IPR000792">
    <property type="entry name" value="Tscrpt_reg_LuxR_C"/>
</dbReference>
<dbReference type="PROSITE" id="PS00622">
    <property type="entry name" value="HTH_LUXR_1"/>
    <property type="match status" value="1"/>
</dbReference>
<dbReference type="Pfam" id="PF00196">
    <property type="entry name" value="GerE"/>
    <property type="match status" value="1"/>
</dbReference>
<dbReference type="InterPro" id="IPR036693">
    <property type="entry name" value="TF_LuxR_autoind-bd_dom_sf"/>
</dbReference>
<dbReference type="PRINTS" id="PR00038">
    <property type="entry name" value="HTHLUXR"/>
</dbReference>
<keyword evidence="5" id="KW-0614">Plasmid</keyword>
<dbReference type="Gene3D" id="3.30.450.80">
    <property type="entry name" value="Transcription factor LuxR-like, autoinducer-binding domain"/>
    <property type="match status" value="1"/>
</dbReference>
<sequence length="132" mass="14635">MEEAHEFGLLQGICVPLHTPFAPPAVVSIAGENSEIAQQTKSSLSIIARHALETILRFLLSTNEPPQSRLSRREREVLQWVAEGKTAWEVSRILSLSEHTVLTHQRSAKQKLGAANTVHAVVKAVLRHEIHP</sequence>
<dbReference type="Pfam" id="PF03472">
    <property type="entry name" value="Autoind_bind"/>
    <property type="match status" value="1"/>
</dbReference>
<name>A0ABY7SEZ7_9RHOB</name>
<evidence type="ECO:0000313" key="5">
    <source>
        <dbReference type="EMBL" id="WCR05508.1"/>
    </source>
</evidence>
<dbReference type="CDD" id="cd06170">
    <property type="entry name" value="LuxR_C_like"/>
    <property type="match status" value="1"/>
</dbReference>
<proteinExistence type="predicted"/>
<dbReference type="PANTHER" id="PTHR44688:SF16">
    <property type="entry name" value="DNA-BINDING TRANSCRIPTIONAL ACTIVATOR DEVR_DOSR"/>
    <property type="match status" value="1"/>
</dbReference>
<evidence type="ECO:0000259" key="4">
    <source>
        <dbReference type="PROSITE" id="PS50043"/>
    </source>
</evidence>
<evidence type="ECO:0000256" key="1">
    <source>
        <dbReference type="ARBA" id="ARBA00023015"/>
    </source>
</evidence>
<dbReference type="InterPro" id="IPR036388">
    <property type="entry name" value="WH-like_DNA-bd_sf"/>
</dbReference>
<dbReference type="SUPFAM" id="SSF75516">
    <property type="entry name" value="Pheromone-binding domain of LuxR-like quorum-sensing transcription factors"/>
    <property type="match status" value="1"/>
</dbReference>
<dbReference type="InterPro" id="IPR005143">
    <property type="entry name" value="TF_LuxR_autoind-bd_dom"/>
</dbReference>
<evidence type="ECO:0000256" key="3">
    <source>
        <dbReference type="ARBA" id="ARBA00023163"/>
    </source>
</evidence>
<keyword evidence="6" id="KW-1185">Reference proteome</keyword>
<keyword evidence="3" id="KW-0804">Transcription</keyword>
<gene>
    <name evidence="5" type="ORF">JHX88_21860</name>
</gene>
<geneLocation type="plasmid" evidence="5 6">
    <name>p242883</name>
</geneLocation>